<sequence length="532" mass="58143">MSENEQPLSDNLPSGRIVRPRQRMTMIWIVPALAILVGIGLAVQAIRARGPEISLQFVAAEGLEANKTRVKFKDVEIGTVKSIALNPDRKSVRVSVQMDKQAEGLLVEDTRFWVVRPRVAAGGVSGLATLLSGAYIALDPGKSETSRQEFVGLEEPPLVTSNTPGRQFVLRADDLGSLDIGAPVYFRRIQVGRVVGYGMQKDGSGVSVRIFVDAPYDAFVTQASRFWHASGIDVSLNADGVKLDMQSLVSLALGGIAFSSPNGSDEEPVQKAEADSSFVLHSDQAAANRIPETRVEKYVLTFRESLRGLAVGAPVDFRGLVAGEVSRIDLNFEKEKTDFTMLVEISLYPDRFAKRTRNQSGDEVSAKASRDILEKMVGKGFRAQLRTGNVLSGQRYIALDFFANAKAGKIDWSRRRPELPVQPGTLDSLQDQLLAIVESLRHTMQHVDQLVVRLDKEVAPELTATLKDARKTLDSAERMLGSADKALVSDAPLQLEMRDTLREVGKAATAVRNLADLLERQPEALLTGKKGE</sequence>
<keyword evidence="2" id="KW-1003">Cell membrane</keyword>
<dbReference type="InterPro" id="IPR003399">
    <property type="entry name" value="Mce/MlaD"/>
</dbReference>
<dbReference type="EMBL" id="JABZMI010000021">
    <property type="protein sequence ID" value="MBF1163881.1"/>
    <property type="molecule type" value="Genomic_DNA"/>
</dbReference>
<evidence type="ECO:0000256" key="5">
    <source>
        <dbReference type="ARBA" id="ARBA00022989"/>
    </source>
</evidence>
<comment type="caution">
    <text evidence="10">The sequence shown here is derived from an EMBL/GenBank/DDBJ whole genome shotgun (WGS) entry which is preliminary data.</text>
</comment>
<keyword evidence="5 8" id="KW-1133">Transmembrane helix</keyword>
<dbReference type="PANTHER" id="PTHR30462">
    <property type="entry name" value="INTERMEMBRANE TRANSPORT PROTEIN PQIB-RELATED"/>
    <property type="match status" value="1"/>
</dbReference>
<name>A0A930BRD9_9RHOO</name>
<evidence type="ECO:0000256" key="4">
    <source>
        <dbReference type="ARBA" id="ARBA00022692"/>
    </source>
</evidence>
<evidence type="ECO:0000256" key="6">
    <source>
        <dbReference type="ARBA" id="ARBA00023136"/>
    </source>
</evidence>
<reference evidence="10" key="1">
    <citation type="submission" date="2020-04" db="EMBL/GenBank/DDBJ databases">
        <title>Deep metagenomics examines the oral microbiome during advanced dental caries in children, revealing novel taxa and co-occurrences with host molecules.</title>
        <authorList>
            <person name="Baker J.L."/>
            <person name="Morton J.T."/>
            <person name="Dinis M."/>
            <person name="Alvarez R."/>
            <person name="Tran N.C."/>
            <person name="Knight R."/>
            <person name="Edlund A."/>
        </authorList>
    </citation>
    <scope>NUCLEOTIDE SEQUENCE</scope>
    <source>
        <strain evidence="10">JCVI_32_bin.24</strain>
    </source>
</reference>
<dbReference type="Pfam" id="PF02470">
    <property type="entry name" value="MlaD"/>
    <property type="match status" value="3"/>
</dbReference>
<accession>A0A930BRD9</accession>
<proteinExistence type="predicted"/>
<keyword evidence="7" id="KW-0175">Coiled coil</keyword>
<evidence type="ECO:0000256" key="1">
    <source>
        <dbReference type="ARBA" id="ARBA00004533"/>
    </source>
</evidence>
<dbReference type="InterPro" id="IPR051800">
    <property type="entry name" value="PqiA-PqiB_transport"/>
</dbReference>
<organism evidence="10 11">
    <name type="scientific">Dechloromonas agitata</name>
    <dbReference type="NCBI Taxonomy" id="73030"/>
    <lineage>
        <taxon>Bacteria</taxon>
        <taxon>Pseudomonadati</taxon>
        <taxon>Pseudomonadota</taxon>
        <taxon>Betaproteobacteria</taxon>
        <taxon>Rhodocyclales</taxon>
        <taxon>Azonexaceae</taxon>
        <taxon>Dechloromonas</taxon>
    </lineage>
</organism>
<feature type="domain" description="Mce/MlaD" evidence="9">
    <location>
        <begin position="165"/>
        <end position="225"/>
    </location>
</feature>
<evidence type="ECO:0000256" key="7">
    <source>
        <dbReference type="SAM" id="Coils"/>
    </source>
</evidence>
<keyword evidence="4 8" id="KW-0812">Transmembrane</keyword>
<gene>
    <name evidence="10" type="ORF">HXL68_02465</name>
</gene>
<evidence type="ECO:0000256" key="2">
    <source>
        <dbReference type="ARBA" id="ARBA00022475"/>
    </source>
</evidence>
<feature type="coiled-coil region" evidence="7">
    <location>
        <begin position="459"/>
        <end position="486"/>
    </location>
</feature>
<feature type="domain" description="Mce/MlaD" evidence="9">
    <location>
        <begin position="297"/>
        <end position="401"/>
    </location>
</feature>
<evidence type="ECO:0000313" key="11">
    <source>
        <dbReference type="Proteomes" id="UP000718593"/>
    </source>
</evidence>
<feature type="domain" description="Mce/MlaD" evidence="9">
    <location>
        <begin position="50"/>
        <end position="141"/>
    </location>
</feature>
<evidence type="ECO:0000256" key="8">
    <source>
        <dbReference type="SAM" id="Phobius"/>
    </source>
</evidence>
<keyword evidence="6 8" id="KW-0472">Membrane</keyword>
<evidence type="ECO:0000313" key="10">
    <source>
        <dbReference type="EMBL" id="MBF1163881.1"/>
    </source>
</evidence>
<evidence type="ECO:0000256" key="3">
    <source>
        <dbReference type="ARBA" id="ARBA00022519"/>
    </source>
</evidence>
<keyword evidence="3" id="KW-0997">Cell inner membrane</keyword>
<dbReference type="Proteomes" id="UP000718593">
    <property type="component" value="Unassembled WGS sequence"/>
</dbReference>
<protein>
    <submittedName>
        <fullName evidence="10">MCE family protein</fullName>
    </submittedName>
</protein>
<dbReference type="AlphaFoldDB" id="A0A930BRD9"/>
<feature type="transmembrane region" description="Helical" evidence="8">
    <location>
        <begin position="26"/>
        <end position="46"/>
    </location>
</feature>
<dbReference type="PANTHER" id="PTHR30462:SF0">
    <property type="entry name" value="INTERMEMBRANE TRANSPORT PROTEIN YEBT"/>
    <property type="match status" value="1"/>
</dbReference>
<comment type="subcellular location">
    <subcellularLocation>
        <location evidence="1">Cell inner membrane</location>
    </subcellularLocation>
</comment>
<dbReference type="GO" id="GO:0005886">
    <property type="term" value="C:plasma membrane"/>
    <property type="evidence" value="ECO:0007669"/>
    <property type="project" value="UniProtKB-SubCell"/>
</dbReference>
<evidence type="ECO:0000259" key="9">
    <source>
        <dbReference type="Pfam" id="PF02470"/>
    </source>
</evidence>